<dbReference type="InterPro" id="IPR036671">
    <property type="entry name" value="DPH_MB_sf"/>
</dbReference>
<dbReference type="InterPro" id="IPR007872">
    <property type="entry name" value="DPH_MB_dom"/>
</dbReference>
<dbReference type="SUPFAM" id="SSF46565">
    <property type="entry name" value="Chaperone J-domain"/>
    <property type="match status" value="1"/>
</dbReference>
<evidence type="ECO:0000256" key="4">
    <source>
        <dbReference type="ARBA" id="ARBA00022723"/>
    </source>
</evidence>
<keyword evidence="4" id="KW-0479">Metal-binding</keyword>
<evidence type="ECO:0000259" key="7">
    <source>
        <dbReference type="PROSITE" id="PS50076"/>
    </source>
</evidence>
<dbReference type="GO" id="GO:0005829">
    <property type="term" value="C:cytosol"/>
    <property type="evidence" value="ECO:0007669"/>
    <property type="project" value="TreeGrafter"/>
</dbReference>
<comment type="similarity">
    <text evidence="3">Belongs to the DPH4 family.</text>
</comment>
<dbReference type="Proteomes" id="UP000886520">
    <property type="component" value="Chromosome 20"/>
</dbReference>
<keyword evidence="6" id="KW-0539">Nucleus</keyword>
<evidence type="ECO:0000313" key="9">
    <source>
        <dbReference type="EMBL" id="KAI5064617.1"/>
    </source>
</evidence>
<dbReference type="Gene3D" id="3.10.660.10">
    <property type="entry name" value="DPH Zinc finger"/>
    <property type="match status" value="1"/>
</dbReference>
<protein>
    <submittedName>
        <fullName evidence="9">Uncharacterized protein</fullName>
    </submittedName>
</protein>
<dbReference type="GO" id="GO:0017183">
    <property type="term" value="P:protein histidyl modification to diphthamide"/>
    <property type="evidence" value="ECO:0007669"/>
    <property type="project" value="InterPro"/>
</dbReference>
<feature type="domain" description="J" evidence="7">
    <location>
        <begin position="6"/>
        <end position="71"/>
    </location>
</feature>
<name>A0A9D4UBL3_ADICA</name>
<dbReference type="PROSITE" id="PS50076">
    <property type="entry name" value="DNAJ_2"/>
    <property type="match status" value="1"/>
</dbReference>
<dbReference type="InterPro" id="IPR001623">
    <property type="entry name" value="DnaJ_domain"/>
</dbReference>
<dbReference type="PROSITE" id="PS51074">
    <property type="entry name" value="DPH_MB"/>
    <property type="match status" value="1"/>
</dbReference>
<organism evidence="9 11">
    <name type="scientific">Adiantum capillus-veneris</name>
    <name type="common">Maidenhair fern</name>
    <dbReference type="NCBI Taxonomy" id="13818"/>
    <lineage>
        <taxon>Eukaryota</taxon>
        <taxon>Viridiplantae</taxon>
        <taxon>Streptophyta</taxon>
        <taxon>Embryophyta</taxon>
        <taxon>Tracheophyta</taxon>
        <taxon>Polypodiopsida</taxon>
        <taxon>Polypodiidae</taxon>
        <taxon>Polypodiales</taxon>
        <taxon>Pteridineae</taxon>
        <taxon>Pteridaceae</taxon>
        <taxon>Vittarioideae</taxon>
        <taxon>Adiantum</taxon>
    </lineage>
</organism>
<dbReference type="Pfam" id="PF05207">
    <property type="entry name" value="Zn_ribbon_CSL"/>
    <property type="match status" value="1"/>
</dbReference>
<dbReference type="PANTHER" id="PTHR21454:SF47">
    <property type="entry name" value="DNAJ HEAT SHOCK N-TERMINAL DOMAIN-CONTAINING PROTEIN"/>
    <property type="match status" value="1"/>
</dbReference>
<dbReference type="CDD" id="cd06257">
    <property type="entry name" value="DnaJ"/>
    <property type="match status" value="1"/>
</dbReference>
<dbReference type="Pfam" id="PF00226">
    <property type="entry name" value="DnaJ"/>
    <property type="match status" value="1"/>
</dbReference>
<gene>
    <name evidence="9" type="ORF">GOP47_0021287</name>
    <name evidence="10" type="ORF">GOP47_0021288</name>
</gene>
<dbReference type="GO" id="GO:0046872">
    <property type="term" value="F:metal ion binding"/>
    <property type="evidence" value="ECO:0007669"/>
    <property type="project" value="UniProtKB-KW"/>
</dbReference>
<evidence type="ECO:0000256" key="1">
    <source>
        <dbReference type="ARBA" id="ARBA00004123"/>
    </source>
</evidence>
<dbReference type="EMBL" id="JABFUD020000020">
    <property type="protein sequence ID" value="KAI5064617.1"/>
    <property type="molecule type" value="Genomic_DNA"/>
</dbReference>
<dbReference type="Gene3D" id="1.10.287.110">
    <property type="entry name" value="DnaJ domain"/>
    <property type="match status" value="1"/>
</dbReference>
<evidence type="ECO:0000256" key="6">
    <source>
        <dbReference type="ARBA" id="ARBA00023242"/>
    </source>
</evidence>
<dbReference type="InterPro" id="IPR036869">
    <property type="entry name" value="J_dom_sf"/>
</dbReference>
<feature type="domain" description="DPH-type MB" evidence="8">
    <location>
        <begin position="82"/>
        <end position="182"/>
    </location>
</feature>
<dbReference type="OrthoDB" id="66964at2759"/>
<dbReference type="PANTHER" id="PTHR21454">
    <property type="entry name" value="DPH3 HOMOLOG-RELATED"/>
    <property type="match status" value="1"/>
</dbReference>
<evidence type="ECO:0000259" key="8">
    <source>
        <dbReference type="PROSITE" id="PS51074"/>
    </source>
</evidence>
<sequence>MRVSMTHYAVLQVAEDATFAQIRASYLSSLLALHPDKLNQEIPASSGFLRLQEAWHVLKDPQSRSTYDRHLTLSRLLIDNAIADEVTLEEMSRDCDDADAAYTYPCRCGDFFTLSSQEVDEWQDMDHCRNSVDLGASESEKAHPPFVTENHSTYQDLHRHIDQSRSLILPCSSCSLQIRVLF</sequence>
<reference evidence="9" key="1">
    <citation type="submission" date="2021-01" db="EMBL/GenBank/DDBJ databases">
        <title>Adiantum capillus-veneris genome.</title>
        <authorList>
            <person name="Fang Y."/>
            <person name="Liao Q."/>
        </authorList>
    </citation>
    <scope>NUCLEOTIDE SEQUENCE</scope>
    <source>
        <strain evidence="9">H3</strain>
        <tissue evidence="9">Leaf</tissue>
    </source>
</reference>
<dbReference type="SUPFAM" id="SSF144217">
    <property type="entry name" value="CSL zinc finger"/>
    <property type="match status" value="1"/>
</dbReference>
<dbReference type="PRINTS" id="PR00625">
    <property type="entry name" value="JDOMAIN"/>
</dbReference>
<dbReference type="InterPro" id="IPR044248">
    <property type="entry name" value="DPH3/4-like"/>
</dbReference>
<proteinExistence type="inferred from homology"/>
<dbReference type="SMART" id="SM00271">
    <property type="entry name" value="DnaJ"/>
    <property type="match status" value="1"/>
</dbReference>
<accession>A0A9D4UBL3</accession>
<dbReference type="AlphaFoldDB" id="A0A9D4UBL3"/>
<evidence type="ECO:0000256" key="5">
    <source>
        <dbReference type="ARBA" id="ARBA00023004"/>
    </source>
</evidence>
<comment type="caution">
    <text evidence="9">The sequence shown here is derived from an EMBL/GenBank/DDBJ whole genome shotgun (WGS) entry which is preliminary data.</text>
</comment>
<evidence type="ECO:0000313" key="11">
    <source>
        <dbReference type="Proteomes" id="UP000886520"/>
    </source>
</evidence>
<evidence type="ECO:0000313" key="10">
    <source>
        <dbReference type="EMBL" id="KAI5064618.1"/>
    </source>
</evidence>
<evidence type="ECO:0000256" key="2">
    <source>
        <dbReference type="ARBA" id="ARBA00004496"/>
    </source>
</evidence>
<evidence type="ECO:0000256" key="3">
    <source>
        <dbReference type="ARBA" id="ARBA00006169"/>
    </source>
</evidence>
<keyword evidence="11" id="KW-1185">Reference proteome</keyword>
<keyword evidence="5" id="KW-0408">Iron</keyword>
<dbReference type="GO" id="GO:0005634">
    <property type="term" value="C:nucleus"/>
    <property type="evidence" value="ECO:0007669"/>
    <property type="project" value="UniProtKB-SubCell"/>
</dbReference>
<dbReference type="EMBL" id="JABFUD020000020">
    <property type="protein sequence ID" value="KAI5064618.1"/>
    <property type="molecule type" value="Genomic_DNA"/>
</dbReference>
<comment type="subcellular location">
    <subcellularLocation>
        <location evidence="2">Cytoplasm</location>
    </subcellularLocation>
    <subcellularLocation>
        <location evidence="1">Nucleus</location>
    </subcellularLocation>
</comment>